<gene>
    <name evidence="2" type="ORF">N0V84_008100</name>
</gene>
<protein>
    <submittedName>
        <fullName evidence="2">Uncharacterized protein</fullName>
    </submittedName>
</protein>
<keyword evidence="3" id="KW-1185">Reference proteome</keyword>
<reference evidence="2" key="1">
    <citation type="submission" date="2022-10" db="EMBL/GenBank/DDBJ databases">
        <title>Tapping the CABI collections for fungal endophytes: first genome assemblies for Collariella, Neodidymelliopsis, Ascochyta clinopodiicola, Didymella pomorum, Didymosphaeria variabile, Neocosmospora piperis and Neocucurbitaria cava.</title>
        <authorList>
            <person name="Hill R."/>
        </authorList>
    </citation>
    <scope>NUCLEOTIDE SEQUENCE</scope>
    <source>
        <strain evidence="2">IMI 366586</strain>
    </source>
</reference>
<dbReference type="AlphaFoldDB" id="A0A9W8W8W4"/>
<proteinExistence type="predicted"/>
<sequence>MKPNYLLPVLAAAGTNGLPLSSSLSATLPDEIAFGICFSNSECSGSTPICYEYTSTCVGCVVSSNCGGLTPICDTDTLTCVACISSDDCPGLNDLCDPIALRCVGCISNAECSGSTPVCDPDSRVCVAGVISPTKELLEDPTQEPVDETQEQPKEEPFEEPEDDTTEQLLGEPHPVLDTTSGSDISPPASDADLPPPDHPSTPDL</sequence>
<feature type="compositionally biased region" description="Acidic residues" evidence="1">
    <location>
        <begin position="157"/>
        <end position="166"/>
    </location>
</feature>
<evidence type="ECO:0000313" key="2">
    <source>
        <dbReference type="EMBL" id="KAJ4315966.1"/>
    </source>
</evidence>
<organism evidence="2 3">
    <name type="scientific">Fusarium piperis</name>
    <dbReference type="NCBI Taxonomy" id="1435070"/>
    <lineage>
        <taxon>Eukaryota</taxon>
        <taxon>Fungi</taxon>
        <taxon>Dikarya</taxon>
        <taxon>Ascomycota</taxon>
        <taxon>Pezizomycotina</taxon>
        <taxon>Sordariomycetes</taxon>
        <taxon>Hypocreomycetidae</taxon>
        <taxon>Hypocreales</taxon>
        <taxon>Nectriaceae</taxon>
        <taxon>Fusarium</taxon>
        <taxon>Fusarium solani species complex</taxon>
    </lineage>
</organism>
<feature type="compositionally biased region" description="Acidic residues" evidence="1">
    <location>
        <begin position="139"/>
        <end position="150"/>
    </location>
</feature>
<accession>A0A9W8W8W4</accession>
<dbReference type="EMBL" id="JAPEUR010000191">
    <property type="protein sequence ID" value="KAJ4315966.1"/>
    <property type="molecule type" value="Genomic_DNA"/>
</dbReference>
<dbReference type="OrthoDB" id="5094660at2759"/>
<comment type="caution">
    <text evidence="2">The sequence shown here is derived from an EMBL/GenBank/DDBJ whole genome shotgun (WGS) entry which is preliminary data.</text>
</comment>
<name>A0A9W8W8W4_9HYPO</name>
<evidence type="ECO:0000313" key="3">
    <source>
        <dbReference type="Proteomes" id="UP001140502"/>
    </source>
</evidence>
<evidence type="ECO:0000256" key="1">
    <source>
        <dbReference type="SAM" id="MobiDB-lite"/>
    </source>
</evidence>
<feature type="compositionally biased region" description="Pro residues" evidence="1">
    <location>
        <begin position="194"/>
        <end position="205"/>
    </location>
</feature>
<feature type="region of interest" description="Disordered" evidence="1">
    <location>
        <begin position="136"/>
        <end position="205"/>
    </location>
</feature>
<feature type="compositionally biased region" description="Low complexity" evidence="1">
    <location>
        <begin position="183"/>
        <end position="193"/>
    </location>
</feature>
<dbReference type="Proteomes" id="UP001140502">
    <property type="component" value="Unassembled WGS sequence"/>
</dbReference>